<comment type="caution">
    <text evidence="3">The sequence shown here is derived from an EMBL/GenBank/DDBJ whole genome shotgun (WGS) entry which is preliminary data.</text>
</comment>
<name>A0A1F5B2T3_9BACT</name>
<evidence type="ECO:0000313" key="4">
    <source>
        <dbReference type="Proteomes" id="UP000176431"/>
    </source>
</evidence>
<gene>
    <name evidence="3" type="ORF">A2819_02715</name>
</gene>
<protein>
    <recommendedName>
        <fullName evidence="2">PKD domain-containing protein</fullName>
    </recommendedName>
</protein>
<organism evidence="3 4">
    <name type="scientific">Candidatus Azambacteria bacterium RIFCSPHIGHO2_01_FULL_40_24</name>
    <dbReference type="NCBI Taxonomy" id="1797301"/>
    <lineage>
        <taxon>Bacteria</taxon>
        <taxon>Candidatus Azamiibacteriota</taxon>
    </lineage>
</organism>
<dbReference type="Gene3D" id="2.60.40.10">
    <property type="entry name" value="Immunoglobulins"/>
    <property type="match status" value="1"/>
</dbReference>
<keyword evidence="1" id="KW-0175">Coiled coil</keyword>
<dbReference type="SMART" id="SM00089">
    <property type="entry name" value="PKD"/>
    <property type="match status" value="1"/>
</dbReference>
<dbReference type="PROSITE" id="PS50093">
    <property type="entry name" value="PKD"/>
    <property type="match status" value="1"/>
</dbReference>
<dbReference type="Pfam" id="PF00801">
    <property type="entry name" value="PKD"/>
    <property type="match status" value="1"/>
</dbReference>
<dbReference type="InterPro" id="IPR000601">
    <property type="entry name" value="PKD_dom"/>
</dbReference>
<dbReference type="InterPro" id="IPR035986">
    <property type="entry name" value="PKD_dom_sf"/>
</dbReference>
<dbReference type="AlphaFoldDB" id="A0A1F5B2T3"/>
<dbReference type="InterPro" id="IPR036365">
    <property type="entry name" value="PGBD-like_sf"/>
</dbReference>
<dbReference type="InterPro" id="IPR022409">
    <property type="entry name" value="PKD/Chitinase_dom"/>
</dbReference>
<dbReference type="Proteomes" id="UP000176431">
    <property type="component" value="Unassembled WGS sequence"/>
</dbReference>
<dbReference type="InterPro" id="IPR013783">
    <property type="entry name" value="Ig-like_fold"/>
</dbReference>
<dbReference type="Gene3D" id="1.10.101.10">
    <property type="entry name" value="PGBD-like superfamily/PGBD"/>
    <property type="match status" value="1"/>
</dbReference>
<feature type="domain" description="PKD" evidence="2">
    <location>
        <begin position="445"/>
        <end position="515"/>
    </location>
</feature>
<dbReference type="InterPro" id="IPR036366">
    <property type="entry name" value="PGBDSf"/>
</dbReference>
<dbReference type="SUPFAM" id="SSF47090">
    <property type="entry name" value="PGBD-like"/>
    <property type="match status" value="1"/>
</dbReference>
<dbReference type="Gene3D" id="2.60.40.1080">
    <property type="match status" value="1"/>
</dbReference>
<dbReference type="CDD" id="cd00146">
    <property type="entry name" value="PKD"/>
    <property type="match status" value="1"/>
</dbReference>
<dbReference type="SUPFAM" id="SSF49299">
    <property type="entry name" value="PKD domain"/>
    <property type="match status" value="1"/>
</dbReference>
<evidence type="ECO:0000313" key="3">
    <source>
        <dbReference type="EMBL" id="OGD24913.1"/>
    </source>
</evidence>
<evidence type="ECO:0000256" key="1">
    <source>
        <dbReference type="SAM" id="Coils"/>
    </source>
</evidence>
<feature type="coiled-coil region" evidence="1">
    <location>
        <begin position="27"/>
        <end position="61"/>
    </location>
</feature>
<sequence>MKRYILLAIFLALILLITPNFGLGATSAEIQSQIQALMAQIQSLQQQIAQLQSQRDNIREWCHTFNTNLMIGNTGDEVSALQTALQKEGFSISNDNIAKSGGTPMVAYSLPANFGESTASAITGFQEKYRAEVLTPVGLKYGTGYVGKSTRAKLNKLYGCGITTPKPEGVGYLDIEPSSASIAVGESKNFQVFYQPPMPKCPEGAYCAQVMPARFPVTATWISSNPKVAAVSWKPIPCSSSVPSTNAGCFDFTTTVVIGVGTGMTELKATYTISSDVVLYATAKVTIGPVSSVPSITILSPNGGENISLGQSNNISWSLSGDTNQVNFIALWLLKNDQQVGWVTSKFGNISSIVDSYVWDGYYTDSASQTRKTPDTGSGYKIKVIAYGKFDKEITRDQSNAPFSIVGETSSTNIAPKIIGIPAIPSSIQPNQSILFSWNAMDADGDNLSWSVNWGDGTGSAGACVIPTPNLSIVSNPGTNFTAFHSWSQAGIYKVQVSVSDCNGGSDTNTFNVTVIGASGTNIQSTQ</sequence>
<evidence type="ECO:0000259" key="2">
    <source>
        <dbReference type="PROSITE" id="PS50093"/>
    </source>
</evidence>
<dbReference type="EMBL" id="MEYK01000029">
    <property type="protein sequence ID" value="OGD24913.1"/>
    <property type="molecule type" value="Genomic_DNA"/>
</dbReference>
<proteinExistence type="predicted"/>
<accession>A0A1F5B2T3</accession>
<reference evidence="3 4" key="1">
    <citation type="journal article" date="2016" name="Nat. Commun.">
        <title>Thousands of microbial genomes shed light on interconnected biogeochemical processes in an aquifer system.</title>
        <authorList>
            <person name="Anantharaman K."/>
            <person name="Brown C.T."/>
            <person name="Hug L.A."/>
            <person name="Sharon I."/>
            <person name="Castelle C.J."/>
            <person name="Probst A.J."/>
            <person name="Thomas B.C."/>
            <person name="Singh A."/>
            <person name="Wilkins M.J."/>
            <person name="Karaoz U."/>
            <person name="Brodie E.L."/>
            <person name="Williams K.H."/>
            <person name="Hubbard S.S."/>
            <person name="Banfield J.F."/>
        </authorList>
    </citation>
    <scope>NUCLEOTIDE SEQUENCE [LARGE SCALE GENOMIC DNA]</scope>
</reference>